<evidence type="ECO:0000256" key="5">
    <source>
        <dbReference type="SAM" id="Phobius"/>
    </source>
</evidence>
<dbReference type="GO" id="GO:0016020">
    <property type="term" value="C:membrane"/>
    <property type="evidence" value="ECO:0007669"/>
    <property type="project" value="UniProtKB-SubCell"/>
</dbReference>
<proteinExistence type="predicted"/>
<evidence type="ECO:0000256" key="3">
    <source>
        <dbReference type="ARBA" id="ARBA00022989"/>
    </source>
</evidence>
<evidence type="ECO:0000313" key="6">
    <source>
        <dbReference type="EMBL" id="TMQ48031.1"/>
    </source>
</evidence>
<comment type="subcellular location">
    <subcellularLocation>
        <location evidence="1">Membrane</location>
        <topology evidence="1">Multi-pass membrane protein</topology>
    </subcellularLocation>
</comment>
<dbReference type="GO" id="GO:0032259">
    <property type="term" value="P:methylation"/>
    <property type="evidence" value="ECO:0007669"/>
    <property type="project" value="UniProtKB-KW"/>
</dbReference>
<protein>
    <submittedName>
        <fullName evidence="6">Isoprenylcysteine carboxylmethyltransferase family protein</fullName>
    </submittedName>
</protein>
<dbReference type="InterPro" id="IPR052527">
    <property type="entry name" value="Metal_cation-efflux_comp"/>
</dbReference>
<evidence type="ECO:0000313" key="7">
    <source>
        <dbReference type="Proteomes" id="UP000316292"/>
    </source>
</evidence>
<dbReference type="PANTHER" id="PTHR43847">
    <property type="entry name" value="BLL3993 PROTEIN"/>
    <property type="match status" value="1"/>
</dbReference>
<sequence>MHEGPLVYFTLRPVGALFFAGLIAYLVNPSVMRWAFLPLPGKVRALGVAAGIGGGLLMTWALRSLGRNLTDTVVTRENHTLVQTGPYRWVRHPFYDAVALLILSAVLIASNAFLLLTGAAALALIWIRTKREEELLLARFGNQYRAYMIRTGRFLPKR</sequence>
<organism evidence="6 7">
    <name type="scientific">Eiseniibacteriota bacterium</name>
    <dbReference type="NCBI Taxonomy" id="2212470"/>
    <lineage>
        <taxon>Bacteria</taxon>
        <taxon>Candidatus Eiseniibacteriota</taxon>
    </lineage>
</organism>
<reference evidence="6 7" key="1">
    <citation type="journal article" date="2019" name="Nat. Microbiol.">
        <title>Mediterranean grassland soil C-N compound turnover is dependent on rainfall and depth, and is mediated by genomically divergent microorganisms.</title>
        <authorList>
            <person name="Diamond S."/>
            <person name="Andeer P.F."/>
            <person name="Li Z."/>
            <person name="Crits-Christoph A."/>
            <person name="Burstein D."/>
            <person name="Anantharaman K."/>
            <person name="Lane K.R."/>
            <person name="Thomas B.C."/>
            <person name="Pan C."/>
            <person name="Northen T.R."/>
            <person name="Banfield J.F."/>
        </authorList>
    </citation>
    <scope>NUCLEOTIDE SEQUENCE [LARGE SCALE GENOMIC DNA]</scope>
    <source>
        <strain evidence="6">WS_1</strain>
    </source>
</reference>
<dbReference type="GO" id="GO:0004671">
    <property type="term" value="F:protein C-terminal S-isoprenylcysteine carboxyl O-methyltransferase activity"/>
    <property type="evidence" value="ECO:0007669"/>
    <property type="project" value="InterPro"/>
</dbReference>
<dbReference type="Proteomes" id="UP000316292">
    <property type="component" value="Unassembled WGS sequence"/>
</dbReference>
<dbReference type="AlphaFoldDB" id="A0A538S9H4"/>
<keyword evidence="6" id="KW-0489">Methyltransferase</keyword>
<evidence type="ECO:0000256" key="1">
    <source>
        <dbReference type="ARBA" id="ARBA00004141"/>
    </source>
</evidence>
<dbReference type="InterPro" id="IPR007269">
    <property type="entry name" value="ICMT_MeTrfase"/>
</dbReference>
<keyword evidence="4 5" id="KW-0472">Membrane</keyword>
<evidence type="ECO:0000256" key="2">
    <source>
        <dbReference type="ARBA" id="ARBA00022692"/>
    </source>
</evidence>
<dbReference type="PANTHER" id="PTHR43847:SF1">
    <property type="entry name" value="BLL3993 PROTEIN"/>
    <property type="match status" value="1"/>
</dbReference>
<keyword evidence="3 5" id="KW-1133">Transmembrane helix</keyword>
<feature type="transmembrane region" description="Helical" evidence="5">
    <location>
        <begin position="43"/>
        <end position="62"/>
    </location>
</feature>
<feature type="transmembrane region" description="Helical" evidence="5">
    <location>
        <begin position="6"/>
        <end position="27"/>
    </location>
</feature>
<dbReference type="EMBL" id="VBOR01000089">
    <property type="protein sequence ID" value="TMQ48031.1"/>
    <property type="molecule type" value="Genomic_DNA"/>
</dbReference>
<accession>A0A538S9H4</accession>
<name>A0A538S9H4_UNCEI</name>
<dbReference type="Gene3D" id="1.20.120.1630">
    <property type="match status" value="1"/>
</dbReference>
<comment type="caution">
    <text evidence="6">The sequence shown here is derived from an EMBL/GenBank/DDBJ whole genome shotgun (WGS) entry which is preliminary data.</text>
</comment>
<feature type="transmembrane region" description="Helical" evidence="5">
    <location>
        <begin position="97"/>
        <end position="127"/>
    </location>
</feature>
<evidence type="ECO:0000256" key="4">
    <source>
        <dbReference type="ARBA" id="ARBA00023136"/>
    </source>
</evidence>
<dbReference type="Pfam" id="PF04140">
    <property type="entry name" value="ICMT"/>
    <property type="match status" value="1"/>
</dbReference>
<gene>
    <name evidence="6" type="ORF">E6K71_08235</name>
</gene>
<keyword evidence="2 5" id="KW-0812">Transmembrane</keyword>
<keyword evidence="6" id="KW-0808">Transferase</keyword>